<gene>
    <name evidence="2" type="ORF">CCGE525_37450</name>
</gene>
<proteinExistence type="predicted"/>
<accession>A0A387G1L7</accession>
<keyword evidence="2" id="KW-0614">Plasmid</keyword>
<dbReference type="KEGG" id="rjg:CCGE525_37450"/>
<dbReference type="EMBL" id="CP032697">
    <property type="protein sequence ID" value="AYG64428.1"/>
    <property type="molecule type" value="Genomic_DNA"/>
</dbReference>
<geneLocation type="plasmid" evidence="3">
    <name>prccge525a</name>
</geneLocation>
<evidence type="ECO:0000313" key="3">
    <source>
        <dbReference type="Proteomes" id="UP000282195"/>
    </source>
</evidence>
<organism evidence="2 3">
    <name type="scientific">Rhizobium jaguaris</name>
    <dbReference type="NCBI Taxonomy" id="1312183"/>
    <lineage>
        <taxon>Bacteria</taxon>
        <taxon>Pseudomonadati</taxon>
        <taxon>Pseudomonadota</taxon>
        <taxon>Alphaproteobacteria</taxon>
        <taxon>Hyphomicrobiales</taxon>
        <taxon>Rhizobiaceae</taxon>
        <taxon>Rhizobium/Agrobacterium group</taxon>
        <taxon>Rhizobium</taxon>
    </lineage>
</organism>
<name>A0A387G1L7_9HYPH</name>
<reference evidence="2 3" key="1">
    <citation type="submission" date="2018-10" db="EMBL/GenBank/DDBJ databases">
        <title>Rhizobium etli, R. leguminosarum and a new Rhizobium genospecies from Phaseolus dumosus.</title>
        <authorList>
            <person name="Ramirez-Puebla S.T."/>
            <person name="Rogel-Hernandez M.A."/>
            <person name="Guerrero G."/>
            <person name="Ormeno-Orrillo E."/>
            <person name="Martinez-Romero J.C."/>
            <person name="Negrete-Yankelevich S."/>
            <person name="Martinez-Romero E."/>
        </authorList>
    </citation>
    <scope>NUCLEOTIDE SEQUENCE [LARGE SCALE GENOMIC DNA]</scope>
    <source>
        <strain evidence="2 3">CCGE525</strain>
        <plasmid evidence="3">prccge525a</plasmid>
    </source>
</reference>
<evidence type="ECO:0000256" key="1">
    <source>
        <dbReference type="SAM" id="MobiDB-lite"/>
    </source>
</evidence>
<protein>
    <submittedName>
        <fullName evidence="2">Uncharacterized protein</fullName>
    </submittedName>
</protein>
<dbReference type="Proteomes" id="UP000282195">
    <property type="component" value="Plasmid pRCCGE525a"/>
</dbReference>
<sequence length="65" mass="7182">MPIETYSVSGSCSSDDAERGVRTWTSPADVVRLLLMRRVSRHPFRERGSVAHIPLGRVKASSTVI</sequence>
<feature type="compositionally biased region" description="Polar residues" evidence="1">
    <location>
        <begin position="1"/>
        <end position="14"/>
    </location>
</feature>
<keyword evidence="3" id="KW-1185">Reference proteome</keyword>
<feature type="region of interest" description="Disordered" evidence="1">
    <location>
        <begin position="1"/>
        <end position="20"/>
    </location>
</feature>
<dbReference type="AlphaFoldDB" id="A0A387G1L7"/>
<evidence type="ECO:0000313" key="2">
    <source>
        <dbReference type="EMBL" id="AYG64428.1"/>
    </source>
</evidence>